<name>A0A445MZJ7_9BACT</name>
<evidence type="ECO:0000313" key="2">
    <source>
        <dbReference type="EMBL" id="SPD74896.1"/>
    </source>
</evidence>
<evidence type="ECO:0000256" key="1">
    <source>
        <dbReference type="SAM" id="MobiDB-lite"/>
    </source>
</evidence>
<gene>
    <name evidence="2" type="ORF">PITCH_A380001</name>
</gene>
<organism evidence="2">
    <name type="scientific">uncultured Desulfobacterium sp</name>
    <dbReference type="NCBI Taxonomy" id="201089"/>
    <lineage>
        <taxon>Bacteria</taxon>
        <taxon>Pseudomonadati</taxon>
        <taxon>Thermodesulfobacteriota</taxon>
        <taxon>Desulfobacteria</taxon>
        <taxon>Desulfobacterales</taxon>
        <taxon>Desulfobacteriaceae</taxon>
        <taxon>Desulfobacterium</taxon>
        <taxon>environmental samples</taxon>
    </lineage>
</organism>
<dbReference type="AlphaFoldDB" id="A0A445MZJ7"/>
<feature type="compositionally biased region" description="Polar residues" evidence="1">
    <location>
        <begin position="69"/>
        <end position="84"/>
    </location>
</feature>
<feature type="region of interest" description="Disordered" evidence="1">
    <location>
        <begin position="69"/>
        <end position="103"/>
    </location>
</feature>
<reference evidence="2" key="1">
    <citation type="submission" date="2018-01" db="EMBL/GenBank/DDBJ databases">
        <authorList>
            <person name="Regsiter A."/>
            <person name="William W."/>
        </authorList>
    </citation>
    <scope>NUCLEOTIDE SEQUENCE</scope>
    <source>
        <strain evidence="2">TRIP AH-1</strain>
    </source>
</reference>
<sequence length="115" mass="12988">MERETEGGAFMEVSAIMNIYELAMNRTVRQRANSEDKRNQTLRYEYLRQAEKGVVSIFTDTMKPTTAQKSFPLTLSNPVQSERLGSTEARGQQAGISEDDWNEPDITGRIVNVVS</sequence>
<dbReference type="EMBL" id="OJIN01000179">
    <property type="protein sequence ID" value="SPD74896.1"/>
    <property type="molecule type" value="Genomic_DNA"/>
</dbReference>
<accession>A0A445MZJ7</accession>
<proteinExistence type="predicted"/>
<protein>
    <submittedName>
        <fullName evidence="2">Uncharacterized protein</fullName>
    </submittedName>
</protein>